<accession>A0A2G2V2B7</accession>
<evidence type="ECO:0000256" key="1">
    <source>
        <dbReference type="SAM" id="MobiDB-lite"/>
    </source>
</evidence>
<feature type="transmembrane region" description="Helical" evidence="2">
    <location>
        <begin position="66"/>
        <end position="86"/>
    </location>
</feature>
<keyword evidence="2" id="KW-1133">Transmembrane helix</keyword>
<evidence type="ECO:0000313" key="3">
    <source>
        <dbReference type="EMBL" id="PHT27126.1"/>
    </source>
</evidence>
<feature type="region of interest" description="Disordered" evidence="1">
    <location>
        <begin position="236"/>
        <end position="261"/>
    </location>
</feature>
<reference evidence="3 4" key="1">
    <citation type="journal article" date="2017" name="Genome Biol.">
        <title>New reference genome sequences of hot pepper reveal the massive evolution of plant disease-resistance genes by retroduplication.</title>
        <authorList>
            <person name="Kim S."/>
            <person name="Park J."/>
            <person name="Yeom S.I."/>
            <person name="Kim Y.M."/>
            <person name="Seo E."/>
            <person name="Kim K.T."/>
            <person name="Kim M.S."/>
            <person name="Lee J.M."/>
            <person name="Cheong K."/>
            <person name="Shin H.S."/>
            <person name="Kim S.B."/>
            <person name="Han K."/>
            <person name="Lee J."/>
            <person name="Park M."/>
            <person name="Lee H.A."/>
            <person name="Lee H.Y."/>
            <person name="Lee Y."/>
            <person name="Oh S."/>
            <person name="Lee J.H."/>
            <person name="Choi E."/>
            <person name="Choi E."/>
            <person name="Lee S.E."/>
            <person name="Jeon J."/>
            <person name="Kim H."/>
            <person name="Choi G."/>
            <person name="Song H."/>
            <person name="Lee J."/>
            <person name="Lee S.C."/>
            <person name="Kwon J.K."/>
            <person name="Lee H.Y."/>
            <person name="Koo N."/>
            <person name="Hong Y."/>
            <person name="Kim R.W."/>
            <person name="Kang W.H."/>
            <person name="Huh J.H."/>
            <person name="Kang B.C."/>
            <person name="Yang T.J."/>
            <person name="Lee Y.H."/>
            <person name="Bennetzen J.L."/>
            <person name="Choi D."/>
        </authorList>
    </citation>
    <scope>NUCLEOTIDE SEQUENCE [LARGE SCALE GENOMIC DNA]</scope>
    <source>
        <strain evidence="4">cv. PBC81</strain>
    </source>
</reference>
<gene>
    <name evidence="3" type="ORF">CQW23_33265</name>
</gene>
<dbReference type="PANTHER" id="PTHR31358">
    <property type="entry name" value="PROTEIN WVD2-LIKE 4"/>
    <property type="match status" value="1"/>
</dbReference>
<keyword evidence="2" id="KW-0472">Membrane</keyword>
<evidence type="ECO:0000313" key="4">
    <source>
        <dbReference type="Proteomes" id="UP000224567"/>
    </source>
</evidence>
<name>A0A2G2V2B7_CAPBA</name>
<proteinExistence type="predicted"/>
<comment type="caution">
    <text evidence="3">The sequence shown here is derived from an EMBL/GenBank/DDBJ whole genome shotgun (WGS) entry which is preliminary data.</text>
</comment>
<dbReference type="PANTHER" id="PTHR31358:SF44">
    <property type="entry name" value="ASPARTATE CARBAMOYLTRANSFERASE, CHLOROPLASTIC"/>
    <property type="match status" value="1"/>
</dbReference>
<dbReference type="GO" id="GO:0008017">
    <property type="term" value="F:microtubule binding"/>
    <property type="evidence" value="ECO:0007669"/>
    <property type="project" value="InterPro"/>
</dbReference>
<dbReference type="InterPro" id="IPR044833">
    <property type="entry name" value="WDL5/6"/>
</dbReference>
<keyword evidence="4" id="KW-1185">Reference proteome</keyword>
<dbReference type="AlphaFoldDB" id="A0A2G2V2B7"/>
<reference evidence="4" key="2">
    <citation type="journal article" date="2017" name="J. Anim. Genet.">
        <title>Multiple reference genome sequences of hot pepper reveal the massive evolution of plant disease resistance genes by retroduplication.</title>
        <authorList>
            <person name="Kim S."/>
            <person name="Park J."/>
            <person name="Yeom S.-I."/>
            <person name="Kim Y.-M."/>
            <person name="Seo E."/>
            <person name="Kim K.-T."/>
            <person name="Kim M.-S."/>
            <person name="Lee J.M."/>
            <person name="Cheong K."/>
            <person name="Shin H.-S."/>
            <person name="Kim S.-B."/>
            <person name="Han K."/>
            <person name="Lee J."/>
            <person name="Park M."/>
            <person name="Lee H.-A."/>
            <person name="Lee H.-Y."/>
            <person name="Lee Y."/>
            <person name="Oh S."/>
            <person name="Lee J.H."/>
            <person name="Choi E."/>
            <person name="Choi E."/>
            <person name="Lee S.E."/>
            <person name="Jeon J."/>
            <person name="Kim H."/>
            <person name="Choi G."/>
            <person name="Song H."/>
            <person name="Lee J."/>
            <person name="Lee S.-C."/>
            <person name="Kwon J.-K."/>
            <person name="Lee H.-Y."/>
            <person name="Koo N."/>
            <person name="Hong Y."/>
            <person name="Kim R.W."/>
            <person name="Kang W.-H."/>
            <person name="Huh J.H."/>
            <person name="Kang B.-C."/>
            <person name="Yang T.-J."/>
            <person name="Lee Y.-H."/>
            <person name="Bennetzen J.L."/>
            <person name="Choi D."/>
        </authorList>
    </citation>
    <scope>NUCLEOTIDE SEQUENCE [LARGE SCALE GENOMIC DNA]</scope>
    <source>
        <strain evidence="4">cv. PBC81</strain>
    </source>
</reference>
<evidence type="ECO:0000256" key="2">
    <source>
        <dbReference type="SAM" id="Phobius"/>
    </source>
</evidence>
<organism evidence="3 4">
    <name type="scientific">Capsicum baccatum</name>
    <name type="common">Peruvian pepper</name>
    <dbReference type="NCBI Taxonomy" id="33114"/>
    <lineage>
        <taxon>Eukaryota</taxon>
        <taxon>Viridiplantae</taxon>
        <taxon>Streptophyta</taxon>
        <taxon>Embryophyta</taxon>
        <taxon>Tracheophyta</taxon>
        <taxon>Spermatophyta</taxon>
        <taxon>Magnoliopsida</taxon>
        <taxon>eudicotyledons</taxon>
        <taxon>Gunneridae</taxon>
        <taxon>Pentapetalae</taxon>
        <taxon>asterids</taxon>
        <taxon>lamiids</taxon>
        <taxon>Solanales</taxon>
        <taxon>Solanaceae</taxon>
        <taxon>Solanoideae</taxon>
        <taxon>Capsiceae</taxon>
        <taxon>Capsicum</taxon>
    </lineage>
</organism>
<feature type="transmembrane region" description="Helical" evidence="2">
    <location>
        <begin position="134"/>
        <end position="156"/>
    </location>
</feature>
<keyword evidence="2" id="KW-0812">Transmembrane</keyword>
<dbReference type="OrthoDB" id="424753at2759"/>
<dbReference type="Proteomes" id="UP000224567">
    <property type="component" value="Unassembled WGS sequence"/>
</dbReference>
<sequence>MVYLYGLEQLSPVELAFEVEFGPGITSLNGIRARALHLGLLYVGSLVVLLVYSILYDLTAKESNWFGATTSVVVIILDWNLGAYLYGFKLLKSRVVVLFITVTDPLAARRDALQSTVILLREGFSKKTKIASQALLRGVAQVSNAVVVLMLVILLFKYIHFCKPTDTGLEFGTCISRKLSDPRITSMLKRKGRHTDRELANFLQDKGLDPNFTVMRKKNGLDLMILALLQRSSLDADREHRDSNPPVTDSNDVEDVLPNHI</sequence>
<dbReference type="STRING" id="33114.A0A2G2V2B7"/>
<feature type="transmembrane region" description="Helical" evidence="2">
    <location>
        <begin position="35"/>
        <end position="54"/>
    </location>
</feature>
<protein>
    <submittedName>
        <fullName evidence="3">Uncharacterized protein</fullName>
    </submittedName>
</protein>
<dbReference type="EMBL" id="MLFT02000530">
    <property type="protein sequence ID" value="PHT27126.1"/>
    <property type="molecule type" value="Genomic_DNA"/>
</dbReference>